<dbReference type="STRING" id="45607.A0A2T0FEL0"/>
<gene>
    <name evidence="3" type="ORF">B9G98_01056</name>
</gene>
<name>A0A2T0FEL0_9ASCO</name>
<dbReference type="OrthoDB" id="10267058at2759"/>
<sequence>MDTRLLKRLNGQRVVLASKSPRRLDIVKEQIGLDSVEVIGSGFPEDLDKDQYAPFEYVVQTAIRKAIDVYQSEVDADEPPALVLAADTVVVNQGLILEKPVNVEHQIAMLKQLRDAPHPHRVFTGVVAIVPLEKPIAPGYAMESYLGDSKVKFRSDISDEEIEAYAKSGEALDAAGGYKIQGGAKKFVENVEGDVFNVIGLPVGGTIKLIENTFRVAEDSDSESD</sequence>
<keyword evidence="4" id="KW-1185">Reference proteome</keyword>
<proteinExistence type="inferred from homology"/>
<evidence type="ECO:0000313" key="3">
    <source>
        <dbReference type="EMBL" id="PRT53436.1"/>
    </source>
</evidence>
<evidence type="ECO:0000313" key="4">
    <source>
        <dbReference type="Proteomes" id="UP000238350"/>
    </source>
</evidence>
<accession>A0A2T0FEL0</accession>
<evidence type="ECO:0000256" key="1">
    <source>
        <dbReference type="ARBA" id="ARBA00001968"/>
    </source>
</evidence>
<dbReference type="Pfam" id="PF02545">
    <property type="entry name" value="Maf"/>
    <property type="match status" value="1"/>
</dbReference>
<protein>
    <submittedName>
        <fullName evidence="3">Maf-like protein C3G6.03c</fullName>
    </submittedName>
</protein>
<reference evidence="3 4" key="1">
    <citation type="submission" date="2017-04" db="EMBL/GenBank/DDBJ databases">
        <title>Genome sequencing of [Candida] sorbophila.</title>
        <authorList>
            <person name="Ahn J.O."/>
        </authorList>
    </citation>
    <scope>NUCLEOTIDE SEQUENCE [LARGE SCALE GENOMIC DNA]</scope>
    <source>
        <strain evidence="3 4">DS02</strain>
    </source>
</reference>
<dbReference type="GeneID" id="36514805"/>
<dbReference type="Gene3D" id="3.90.950.10">
    <property type="match status" value="1"/>
</dbReference>
<dbReference type="Proteomes" id="UP000238350">
    <property type="component" value="Unassembled WGS sequence"/>
</dbReference>
<dbReference type="PIRSF" id="PIRSF006305">
    <property type="entry name" value="Maf"/>
    <property type="match status" value="1"/>
</dbReference>
<dbReference type="SUPFAM" id="SSF52972">
    <property type="entry name" value="ITPase-like"/>
    <property type="match status" value="1"/>
</dbReference>
<keyword evidence="2" id="KW-0378">Hydrolase</keyword>
<organism evidence="3 4">
    <name type="scientific">Wickerhamiella sorbophila</name>
    <dbReference type="NCBI Taxonomy" id="45607"/>
    <lineage>
        <taxon>Eukaryota</taxon>
        <taxon>Fungi</taxon>
        <taxon>Dikarya</taxon>
        <taxon>Ascomycota</taxon>
        <taxon>Saccharomycotina</taxon>
        <taxon>Dipodascomycetes</taxon>
        <taxon>Dipodascales</taxon>
        <taxon>Trichomonascaceae</taxon>
        <taxon>Wickerhamiella</taxon>
    </lineage>
</organism>
<dbReference type="NCBIfam" id="TIGR00172">
    <property type="entry name" value="maf"/>
    <property type="match status" value="1"/>
</dbReference>
<dbReference type="RefSeq" id="XP_024663382.1">
    <property type="nucleotide sequence ID" value="XM_024807614.1"/>
</dbReference>
<comment type="cofactor">
    <cofactor evidence="1">
        <name>a divalent metal cation</name>
        <dbReference type="ChEBI" id="CHEBI:60240"/>
    </cofactor>
</comment>
<comment type="caution">
    <text evidence="3">The sequence shown here is derived from an EMBL/GenBank/DDBJ whole genome shotgun (WGS) entry which is preliminary data.</text>
</comment>
<dbReference type="HAMAP" id="MF_00528">
    <property type="entry name" value="Maf"/>
    <property type="match status" value="1"/>
</dbReference>
<evidence type="ECO:0000256" key="2">
    <source>
        <dbReference type="ARBA" id="ARBA00022801"/>
    </source>
</evidence>
<dbReference type="PANTHER" id="PTHR43213">
    <property type="entry name" value="BIFUNCTIONAL DTTP/UTP PYROPHOSPHATASE/METHYLTRANSFERASE PROTEIN-RELATED"/>
    <property type="match status" value="1"/>
</dbReference>
<dbReference type="InterPro" id="IPR029001">
    <property type="entry name" value="ITPase-like_fam"/>
</dbReference>
<dbReference type="InterPro" id="IPR003697">
    <property type="entry name" value="Maf-like"/>
</dbReference>
<dbReference type="PANTHER" id="PTHR43213:SF5">
    <property type="entry name" value="BIFUNCTIONAL DTTP_UTP PYROPHOSPHATASE_METHYLTRANSFERASE PROTEIN-RELATED"/>
    <property type="match status" value="1"/>
</dbReference>
<dbReference type="CDD" id="cd00555">
    <property type="entry name" value="Maf"/>
    <property type="match status" value="1"/>
</dbReference>
<dbReference type="AlphaFoldDB" id="A0A2T0FEL0"/>
<dbReference type="EMBL" id="NDIQ01000001">
    <property type="protein sequence ID" value="PRT53436.1"/>
    <property type="molecule type" value="Genomic_DNA"/>
</dbReference>
<dbReference type="GO" id="GO:0047429">
    <property type="term" value="F:nucleoside triphosphate diphosphatase activity"/>
    <property type="evidence" value="ECO:0007669"/>
    <property type="project" value="InterPro"/>
</dbReference>